<dbReference type="GO" id="GO:0042602">
    <property type="term" value="F:riboflavin reductase (NADPH) activity"/>
    <property type="evidence" value="ECO:0007669"/>
    <property type="project" value="TreeGrafter"/>
</dbReference>
<dbReference type="InterPro" id="IPR002563">
    <property type="entry name" value="Flavin_Rdtase-like_dom"/>
</dbReference>
<dbReference type="AlphaFoldDB" id="A0A941FB05"/>
<evidence type="ECO:0000313" key="4">
    <source>
        <dbReference type="EMBL" id="MBR8640475.1"/>
    </source>
</evidence>
<comment type="caution">
    <text evidence="4">The sequence shown here is derived from an EMBL/GenBank/DDBJ whole genome shotgun (WGS) entry which is preliminary data.</text>
</comment>
<dbReference type="GO" id="GO:0010181">
    <property type="term" value="F:FMN binding"/>
    <property type="evidence" value="ECO:0007669"/>
    <property type="project" value="InterPro"/>
</dbReference>
<dbReference type="Gene3D" id="2.30.110.10">
    <property type="entry name" value="Electron Transport, Fmn-binding Protein, Chain A"/>
    <property type="match status" value="1"/>
</dbReference>
<evidence type="ECO:0000256" key="1">
    <source>
        <dbReference type="ARBA" id="ARBA00008898"/>
    </source>
</evidence>
<feature type="domain" description="Flavin reductase like" evidence="3">
    <location>
        <begin position="25"/>
        <end position="169"/>
    </location>
</feature>
<dbReference type="InterPro" id="IPR050268">
    <property type="entry name" value="NADH-dep_flavin_reductase"/>
</dbReference>
<evidence type="ECO:0000259" key="3">
    <source>
        <dbReference type="SMART" id="SM00903"/>
    </source>
</evidence>
<dbReference type="Pfam" id="PF01613">
    <property type="entry name" value="Flavin_Reduct"/>
    <property type="match status" value="1"/>
</dbReference>
<reference evidence="4 5" key="1">
    <citation type="submission" date="2021-04" db="EMBL/GenBank/DDBJ databases">
        <title>Characterization of the biosynthetic gene cluster of new lipopeptides with antitumor activity in the genome of the marine Streptomyces PHM034.</title>
        <authorList>
            <person name="Ceniceros A."/>
            <person name="Canedo L."/>
            <person name="Mendez C."/>
            <person name="Olano C."/>
            <person name="Schleissner C."/>
            <person name="Cuevas C."/>
            <person name="De La Calle F."/>
            <person name="Salas J.A."/>
        </authorList>
    </citation>
    <scope>NUCLEOTIDE SEQUENCE [LARGE SCALE GENOMIC DNA]</scope>
    <source>
        <strain evidence="4 5">PHM034</strain>
    </source>
</reference>
<evidence type="ECO:0000313" key="5">
    <source>
        <dbReference type="Proteomes" id="UP000682308"/>
    </source>
</evidence>
<dbReference type="PANTHER" id="PTHR30466:SF11">
    <property type="entry name" value="FLAVIN-DEPENDENT MONOOXYGENASE, REDUCTASE SUBUNIT HSAB"/>
    <property type="match status" value="1"/>
</dbReference>
<evidence type="ECO:0000256" key="2">
    <source>
        <dbReference type="ARBA" id="ARBA00023002"/>
    </source>
</evidence>
<gene>
    <name evidence="4" type="ORF">KEF29_17130</name>
</gene>
<protein>
    <submittedName>
        <fullName evidence="4">Flavin reductase family protein</fullName>
    </submittedName>
</protein>
<dbReference type="EMBL" id="JAGTPG010000002">
    <property type="protein sequence ID" value="MBR8640475.1"/>
    <property type="molecule type" value="Genomic_DNA"/>
</dbReference>
<dbReference type="PANTHER" id="PTHR30466">
    <property type="entry name" value="FLAVIN REDUCTASE"/>
    <property type="match status" value="1"/>
</dbReference>
<dbReference type="SUPFAM" id="SSF50475">
    <property type="entry name" value="FMN-binding split barrel"/>
    <property type="match status" value="1"/>
</dbReference>
<dbReference type="Proteomes" id="UP000682308">
    <property type="component" value="Unassembled WGS sequence"/>
</dbReference>
<comment type="similarity">
    <text evidence="1">Belongs to the non-flavoprotein flavin reductase family.</text>
</comment>
<accession>A0A941FB05</accession>
<dbReference type="SMART" id="SM00903">
    <property type="entry name" value="Flavin_Reduct"/>
    <property type="match status" value="1"/>
</dbReference>
<proteinExistence type="inferred from homology"/>
<organism evidence="4 5">
    <name type="scientific">Streptomyces tuirus</name>
    <dbReference type="NCBI Taxonomy" id="68278"/>
    <lineage>
        <taxon>Bacteria</taxon>
        <taxon>Bacillati</taxon>
        <taxon>Actinomycetota</taxon>
        <taxon>Actinomycetes</taxon>
        <taxon>Kitasatosporales</taxon>
        <taxon>Streptomycetaceae</taxon>
        <taxon>Streptomyces</taxon>
    </lineage>
</organism>
<sequence length="176" mass="18830">MTTTSTERSLDRASRIDQTDFRHVMSHLPTGVVAVTGVEPVTEQPVGMIVGTFQSLSLDPPLATFSVARTSTSWPKVRSGGRFSASVLAEGQDGVCRSLSRKSGDKFADVAWHASPDGSPRIDGAVAWIDCEQVQELDGGDHVIVIARVLRMSTGPGEPLVFHKGRLGSYRDPIAA</sequence>
<dbReference type="InterPro" id="IPR012349">
    <property type="entry name" value="Split_barrel_FMN-bd"/>
</dbReference>
<keyword evidence="2" id="KW-0560">Oxidoreductase</keyword>
<name>A0A941FB05_9ACTN</name>
<keyword evidence="5" id="KW-1185">Reference proteome</keyword>